<evidence type="ECO:0000256" key="5">
    <source>
        <dbReference type="SAM" id="Phobius"/>
    </source>
</evidence>
<dbReference type="Proteomes" id="UP000187429">
    <property type="component" value="Unassembled WGS sequence"/>
</dbReference>
<dbReference type="InterPro" id="IPR055225">
    <property type="entry name" value="DNAJC11-like_beta-barrel"/>
</dbReference>
<organism evidence="7 8">
    <name type="scientific">Smittium culicis</name>
    <dbReference type="NCBI Taxonomy" id="133412"/>
    <lineage>
        <taxon>Eukaryota</taxon>
        <taxon>Fungi</taxon>
        <taxon>Fungi incertae sedis</taxon>
        <taxon>Zoopagomycota</taxon>
        <taxon>Kickxellomycotina</taxon>
        <taxon>Harpellomycetes</taxon>
        <taxon>Harpellales</taxon>
        <taxon>Legeriomycetaceae</taxon>
        <taxon>Smittium</taxon>
    </lineage>
</organism>
<dbReference type="GO" id="GO:0005739">
    <property type="term" value="C:mitochondrion"/>
    <property type="evidence" value="ECO:0007669"/>
    <property type="project" value="GOC"/>
</dbReference>
<gene>
    <name evidence="7" type="ORF">AYI69_g6136</name>
</gene>
<dbReference type="PROSITE" id="PS50076">
    <property type="entry name" value="DNAJ_2"/>
    <property type="match status" value="1"/>
</dbReference>
<feature type="region of interest" description="Disordered" evidence="4">
    <location>
        <begin position="1"/>
        <end position="34"/>
    </location>
</feature>
<dbReference type="AlphaFoldDB" id="A0A1R1Y1B7"/>
<accession>A0A1R1Y1B7</accession>
<keyword evidence="3" id="KW-0143">Chaperone</keyword>
<dbReference type="EMBL" id="LSSM01002705">
    <property type="protein sequence ID" value="OMJ20625.1"/>
    <property type="molecule type" value="Genomic_DNA"/>
</dbReference>
<comment type="caution">
    <text evidence="7">The sequence shown here is derived from an EMBL/GenBank/DDBJ whole genome shotgun (WGS) entry which is preliminary data.</text>
</comment>
<evidence type="ECO:0000256" key="3">
    <source>
        <dbReference type="ARBA" id="ARBA00023186"/>
    </source>
</evidence>
<dbReference type="InterPro" id="IPR024586">
    <property type="entry name" value="DnaJ-like_C11_C"/>
</dbReference>
<dbReference type="SMART" id="SM00271">
    <property type="entry name" value="DnaJ"/>
    <property type="match status" value="1"/>
</dbReference>
<dbReference type="SUPFAM" id="SSF46565">
    <property type="entry name" value="Chaperone J-domain"/>
    <property type="match status" value="1"/>
</dbReference>
<dbReference type="GO" id="GO:0016020">
    <property type="term" value="C:membrane"/>
    <property type="evidence" value="ECO:0007669"/>
    <property type="project" value="UniProtKB-SubCell"/>
</dbReference>
<dbReference type="PRINTS" id="PR00625">
    <property type="entry name" value="JDOMAIN"/>
</dbReference>
<evidence type="ECO:0000313" key="7">
    <source>
        <dbReference type="EMBL" id="OMJ20625.1"/>
    </source>
</evidence>
<evidence type="ECO:0000256" key="2">
    <source>
        <dbReference type="ARBA" id="ARBA00023136"/>
    </source>
</evidence>
<proteinExistence type="predicted"/>
<dbReference type="InterPro" id="IPR036869">
    <property type="entry name" value="J_dom_sf"/>
</dbReference>
<dbReference type="OrthoDB" id="10250354at2759"/>
<evidence type="ECO:0000259" key="6">
    <source>
        <dbReference type="PROSITE" id="PS50076"/>
    </source>
</evidence>
<dbReference type="Pfam" id="PF11875">
    <property type="entry name" value="DnaJ-like_C11_C"/>
    <property type="match status" value="1"/>
</dbReference>
<dbReference type="PANTHER" id="PTHR44157">
    <property type="entry name" value="DNAJ HOMOLOG SUBFAMILY C MEMBER 11"/>
    <property type="match status" value="1"/>
</dbReference>
<dbReference type="Gene3D" id="1.10.287.110">
    <property type="entry name" value="DnaJ domain"/>
    <property type="match status" value="1"/>
</dbReference>
<feature type="region of interest" description="Disordered" evidence="4">
    <location>
        <begin position="347"/>
        <end position="374"/>
    </location>
</feature>
<evidence type="ECO:0000256" key="1">
    <source>
        <dbReference type="ARBA" id="ARBA00004370"/>
    </source>
</evidence>
<protein>
    <submittedName>
        <fullName evidence="7">Putative J domain-containing protein</fullName>
    </submittedName>
</protein>
<dbReference type="CDD" id="cd06257">
    <property type="entry name" value="DnaJ"/>
    <property type="match status" value="1"/>
</dbReference>
<keyword evidence="5" id="KW-1133">Transmembrane helix</keyword>
<name>A0A1R1Y1B7_9FUNG</name>
<keyword evidence="8" id="KW-1185">Reference proteome</keyword>
<sequence length="772" mass="85948">MIPSESPADPTDPSQQGEYPTHDPPKSNLSFDPLLTSSEKVELEDWIASAEYENNLLKKNGETDYYSILSIPRNADDEEIREAYRKKSRLFHPDKHSNSNVKEWASSQFQLIQAAYEVLINPIQRAAYDAVGEKGLASDMEIGSRFMSKHEIRQEFERKARLEKEKDIASLVNSKSEIVLGLNVSVLTSASLGELLLQRGVRIKPLNTFQDMYNVIQRQQLSTKHKFVIPLGNTLNASISGMANFKGKSGVGNIGLGLSHSSAPGVTTEVSMPILFPQTATIKRSAQINSGSFYNLEATAHSLSLETPPSITATYGQLVSRNLTGFLSVRTGNRYYIGEFWKNSPTRVDKAQSEDSNNPNKNIQDRRGKPAPVRNFPKDYSSVTFGVAGQLISDVQCNISSTFSVPQQQVGFHLTKQIDSTFSVDCGLTFAFASHELESYVPIDPRRELDEFEIPRETGLHAIALHVGGDMSITEFEQLGYKLEFGLNSTMTFSLKYSRLGQIFSLPLMISPVFDLDCLFYFLLLPTAFAAGINYFVTKPKKLARLKQRMLDLENEIMQSYTLKKKNSEHIIKLLSPTCDQKLANESAKNGLVINRAFYGDVAHLFDLSKDNSSAKFELSNSDKVRAIDVKVILMALVNDSQLVIPANKSGLQSIVGFYNPLISSLTSNFDKDSLLARNTDGFFTAKTVSGIVNHIGLIMDSLPKISSVLSSSPSNSFDISSNRETVVQQITKIRPQLFIEYTFKNKLHRAIIDDFSSIMIPLEGTVFTYTI</sequence>
<reference evidence="8" key="1">
    <citation type="submission" date="2017-01" db="EMBL/GenBank/DDBJ databases">
        <authorList>
            <person name="Wang Y."/>
            <person name="White M."/>
            <person name="Kvist S."/>
            <person name="Moncalvo J.-M."/>
        </authorList>
    </citation>
    <scope>NUCLEOTIDE SEQUENCE [LARGE SCALE GENOMIC DNA]</scope>
    <source>
        <strain evidence="8">ID-206-W2</strain>
    </source>
</reference>
<dbReference type="GO" id="GO:0042407">
    <property type="term" value="P:cristae formation"/>
    <property type="evidence" value="ECO:0007669"/>
    <property type="project" value="TreeGrafter"/>
</dbReference>
<dbReference type="InterPro" id="IPR052243">
    <property type="entry name" value="Mito_inner_membrane_organizer"/>
</dbReference>
<keyword evidence="2 5" id="KW-0472">Membrane</keyword>
<dbReference type="Pfam" id="PF22774">
    <property type="entry name" value="DNAJC11_beta-barrel"/>
    <property type="match status" value="1"/>
</dbReference>
<evidence type="ECO:0000313" key="8">
    <source>
        <dbReference type="Proteomes" id="UP000187429"/>
    </source>
</evidence>
<dbReference type="PANTHER" id="PTHR44157:SF1">
    <property type="entry name" value="DNAJ HOMOLOG SUBFAMILY C MEMBER 11"/>
    <property type="match status" value="1"/>
</dbReference>
<feature type="domain" description="J" evidence="6">
    <location>
        <begin position="64"/>
        <end position="132"/>
    </location>
</feature>
<dbReference type="InterPro" id="IPR001623">
    <property type="entry name" value="DnaJ_domain"/>
</dbReference>
<keyword evidence="5" id="KW-0812">Transmembrane</keyword>
<dbReference type="Pfam" id="PF00226">
    <property type="entry name" value="DnaJ"/>
    <property type="match status" value="1"/>
</dbReference>
<dbReference type="PROSITE" id="PS00636">
    <property type="entry name" value="DNAJ_1"/>
    <property type="match status" value="1"/>
</dbReference>
<dbReference type="InterPro" id="IPR018253">
    <property type="entry name" value="DnaJ_domain_CS"/>
</dbReference>
<feature type="transmembrane region" description="Helical" evidence="5">
    <location>
        <begin position="519"/>
        <end position="537"/>
    </location>
</feature>
<evidence type="ECO:0000256" key="4">
    <source>
        <dbReference type="SAM" id="MobiDB-lite"/>
    </source>
</evidence>
<comment type="subcellular location">
    <subcellularLocation>
        <location evidence="1">Membrane</location>
    </subcellularLocation>
</comment>